<dbReference type="AlphaFoldDB" id="A0A564YGM0"/>
<reference evidence="2 3" key="1">
    <citation type="submission" date="2019-07" db="EMBL/GenBank/DDBJ databases">
        <authorList>
            <person name="Jastrzebski P J."/>
            <person name="Paukszto L."/>
            <person name="Jastrzebski P J."/>
        </authorList>
    </citation>
    <scope>NUCLEOTIDE SEQUENCE [LARGE SCALE GENOMIC DNA]</scope>
    <source>
        <strain evidence="2 3">WMS-il1</strain>
    </source>
</reference>
<protein>
    <submittedName>
        <fullName evidence="2">Uncharacterized protein</fullName>
    </submittedName>
</protein>
<evidence type="ECO:0000313" key="3">
    <source>
        <dbReference type="Proteomes" id="UP000321570"/>
    </source>
</evidence>
<feature type="transmembrane region" description="Helical" evidence="1">
    <location>
        <begin position="20"/>
        <end position="41"/>
    </location>
</feature>
<evidence type="ECO:0000256" key="1">
    <source>
        <dbReference type="SAM" id="Phobius"/>
    </source>
</evidence>
<dbReference type="EMBL" id="CABIJS010000188">
    <property type="protein sequence ID" value="VUZ45743.1"/>
    <property type="molecule type" value="Genomic_DNA"/>
</dbReference>
<name>A0A564YGM0_HYMDI</name>
<dbReference type="Proteomes" id="UP000321570">
    <property type="component" value="Unassembled WGS sequence"/>
</dbReference>
<evidence type="ECO:0000313" key="2">
    <source>
        <dbReference type="EMBL" id="VUZ45743.1"/>
    </source>
</evidence>
<keyword evidence="1" id="KW-0472">Membrane</keyword>
<organism evidence="2 3">
    <name type="scientific">Hymenolepis diminuta</name>
    <name type="common">Rat tapeworm</name>
    <dbReference type="NCBI Taxonomy" id="6216"/>
    <lineage>
        <taxon>Eukaryota</taxon>
        <taxon>Metazoa</taxon>
        <taxon>Spiralia</taxon>
        <taxon>Lophotrochozoa</taxon>
        <taxon>Platyhelminthes</taxon>
        <taxon>Cestoda</taxon>
        <taxon>Eucestoda</taxon>
        <taxon>Cyclophyllidea</taxon>
        <taxon>Hymenolepididae</taxon>
        <taxon>Hymenolepis</taxon>
    </lineage>
</organism>
<keyword evidence="1" id="KW-0812">Transmembrane</keyword>
<accession>A0A564YGM0</accession>
<keyword evidence="3" id="KW-1185">Reference proteome</keyword>
<sequence>MHLGFQQSLPLLSLLKDPIMAFSQIFVLTFLLTAFISSDAFKLKSREDGARVLPSDVAPSLYRRYPVLTDGELDLISLLEMYETEKRRIPYSGGIFGR</sequence>
<proteinExistence type="predicted"/>
<keyword evidence="1" id="KW-1133">Transmembrane helix</keyword>
<gene>
    <name evidence="2" type="ORF">WMSIL1_LOCUS5727</name>
</gene>